<evidence type="ECO:0000313" key="3">
    <source>
        <dbReference type="EMBL" id="SHN73739.1"/>
    </source>
</evidence>
<feature type="compositionally biased region" description="Gly residues" evidence="1">
    <location>
        <begin position="221"/>
        <end position="234"/>
    </location>
</feature>
<name>A0A1M7TSL2_9RHOB</name>
<feature type="chain" id="PRO_5009929535" evidence="2">
    <location>
        <begin position="24"/>
        <end position="290"/>
    </location>
</feature>
<protein>
    <submittedName>
        <fullName evidence="3">Uncharacterized protein</fullName>
    </submittedName>
</protein>
<feature type="signal peptide" evidence="2">
    <location>
        <begin position="1"/>
        <end position="23"/>
    </location>
</feature>
<feature type="region of interest" description="Disordered" evidence="1">
    <location>
        <begin position="221"/>
        <end position="256"/>
    </location>
</feature>
<dbReference type="STRING" id="1189325.SAMN04488119_10929"/>
<accession>A0A1M7TSL2</accession>
<evidence type="ECO:0000256" key="1">
    <source>
        <dbReference type="SAM" id="MobiDB-lite"/>
    </source>
</evidence>
<keyword evidence="2" id="KW-0732">Signal</keyword>
<sequence length="290" mass="30126">MFRISFGAIAVALALVASTAGRAAVLTAEAAAWGAPHAAPWVGPWSAPWIGPRIDPWIESRVEERWTDAWIAQRARHALPWTEWTPRSAQEMSRRLAPESPALGYLALSRLCAARAPERTDQAWRAGDGLFFALAPEDPELTRAEAPAPRLAAHDAGAWRDLPLQPAAEPLPASLGLRPACGSWEVLIAFARPAPGGWLAGPGWAAAGWIDGPPGAIVIASGGGGGGGSSGGGNTPESPLGETVEPQEPIPPIVIGRDPAPLPAPLPAPAALLAAALAALWGMRRARPAR</sequence>
<organism evidence="3 4">
    <name type="scientific">Oceanicella actignis</name>
    <dbReference type="NCBI Taxonomy" id="1189325"/>
    <lineage>
        <taxon>Bacteria</taxon>
        <taxon>Pseudomonadati</taxon>
        <taxon>Pseudomonadota</taxon>
        <taxon>Alphaproteobacteria</taxon>
        <taxon>Rhodobacterales</taxon>
        <taxon>Paracoccaceae</taxon>
        <taxon>Oceanicella</taxon>
    </lineage>
</organism>
<evidence type="ECO:0000256" key="2">
    <source>
        <dbReference type="SAM" id="SignalP"/>
    </source>
</evidence>
<dbReference type="RefSeq" id="WP_072748039.1">
    <property type="nucleotide sequence ID" value="NZ_FOHL01000009.1"/>
</dbReference>
<gene>
    <name evidence="3" type="ORF">SAMN05216200_10993</name>
</gene>
<dbReference type="AlphaFoldDB" id="A0A1M7TSL2"/>
<dbReference type="EMBL" id="FRDL01000009">
    <property type="protein sequence ID" value="SHN73739.1"/>
    <property type="molecule type" value="Genomic_DNA"/>
</dbReference>
<reference evidence="3 4" key="1">
    <citation type="submission" date="2016-12" db="EMBL/GenBank/DDBJ databases">
        <authorList>
            <person name="Song W.-J."/>
            <person name="Kurnit D.M."/>
        </authorList>
    </citation>
    <scope>NUCLEOTIDE SEQUENCE [LARGE SCALE GENOMIC DNA]</scope>
    <source>
        <strain evidence="3 4">CGMCC 1.10808</strain>
    </source>
</reference>
<evidence type="ECO:0000313" key="4">
    <source>
        <dbReference type="Proteomes" id="UP000184066"/>
    </source>
</evidence>
<dbReference type="Proteomes" id="UP000184066">
    <property type="component" value="Unassembled WGS sequence"/>
</dbReference>
<keyword evidence="4" id="KW-1185">Reference proteome</keyword>
<proteinExistence type="predicted"/>